<name>A0A8D8TMM6_9HEMI</name>
<accession>A0A8D8TMM6</accession>
<evidence type="ECO:0000256" key="1">
    <source>
        <dbReference type="SAM" id="MobiDB-lite"/>
    </source>
</evidence>
<sequence length="203" mass="21935">MKLALFGLVCFVLAVQTASAASSMYPSPDLGVSGNTLNYYLPPFLTSILEVLFAPMNLQTDRPSSNPKPMNQQASRPSSNPTPMNLQTSRPSSIGSISTGSIVLPKESYVPPTETAGTMALPAVLPSGFMFRSGSGTAKDPWVEAKEDPADQKTIIVVTKDGKSEAFKYDYECCDDFTFQNVGWGTRVKFTELNGNVVDRVFS</sequence>
<feature type="signal peptide" evidence="2">
    <location>
        <begin position="1"/>
        <end position="20"/>
    </location>
</feature>
<keyword evidence="2" id="KW-0732">Signal</keyword>
<feature type="region of interest" description="Disordered" evidence="1">
    <location>
        <begin position="59"/>
        <end position="99"/>
    </location>
</feature>
<organism evidence="3">
    <name type="scientific">Cacopsylla melanoneura</name>
    <dbReference type="NCBI Taxonomy" id="428564"/>
    <lineage>
        <taxon>Eukaryota</taxon>
        <taxon>Metazoa</taxon>
        <taxon>Ecdysozoa</taxon>
        <taxon>Arthropoda</taxon>
        <taxon>Hexapoda</taxon>
        <taxon>Insecta</taxon>
        <taxon>Pterygota</taxon>
        <taxon>Neoptera</taxon>
        <taxon>Paraneoptera</taxon>
        <taxon>Hemiptera</taxon>
        <taxon>Sternorrhyncha</taxon>
        <taxon>Psylloidea</taxon>
        <taxon>Psyllidae</taxon>
        <taxon>Psyllinae</taxon>
        <taxon>Cacopsylla</taxon>
    </lineage>
</organism>
<dbReference type="EMBL" id="HBUF01285009">
    <property type="protein sequence ID" value="CAG6688106.1"/>
    <property type="molecule type" value="Transcribed_RNA"/>
</dbReference>
<evidence type="ECO:0000313" key="3">
    <source>
        <dbReference type="EMBL" id="CAG6688106.1"/>
    </source>
</evidence>
<reference evidence="3" key="1">
    <citation type="submission" date="2021-05" db="EMBL/GenBank/DDBJ databases">
        <authorList>
            <person name="Alioto T."/>
            <person name="Alioto T."/>
            <person name="Gomez Garrido J."/>
        </authorList>
    </citation>
    <scope>NUCLEOTIDE SEQUENCE</scope>
</reference>
<dbReference type="AlphaFoldDB" id="A0A8D8TMM6"/>
<feature type="compositionally biased region" description="Polar residues" evidence="1">
    <location>
        <begin position="59"/>
        <end position="91"/>
    </location>
</feature>
<protein>
    <submittedName>
        <fullName evidence="3">Uncharacterized protein</fullName>
    </submittedName>
</protein>
<evidence type="ECO:0000256" key="2">
    <source>
        <dbReference type="SAM" id="SignalP"/>
    </source>
</evidence>
<feature type="chain" id="PRO_5034530988" evidence="2">
    <location>
        <begin position="21"/>
        <end position="203"/>
    </location>
</feature>
<proteinExistence type="predicted"/>